<name>A0A3D9EBQ8_ECTOL</name>
<dbReference type="AlphaFoldDB" id="A0A3D9EBQ8"/>
<reference evidence="2 3" key="1">
    <citation type="submission" date="2018-07" db="EMBL/GenBank/DDBJ databases">
        <title>Genome sequencing of rice bacterial endophytes.</title>
        <authorList>
            <person name="Venturi V."/>
        </authorList>
    </citation>
    <scope>NUCLEOTIDE SEQUENCE [LARGE SCALE GENOMIC DNA]</scope>
    <source>
        <strain evidence="2 3">AG1002</strain>
    </source>
</reference>
<evidence type="ECO:0000256" key="1">
    <source>
        <dbReference type="SAM" id="Phobius"/>
    </source>
</evidence>
<keyword evidence="1" id="KW-0472">Membrane</keyword>
<comment type="caution">
    <text evidence="2">The sequence shown here is derived from an EMBL/GenBank/DDBJ whole genome shotgun (WGS) entry which is preliminary data.</text>
</comment>
<evidence type="ECO:0000313" key="2">
    <source>
        <dbReference type="EMBL" id="RED00446.1"/>
    </source>
</evidence>
<organism evidence="2 3">
    <name type="scientific">Ectopseudomonas oleovorans</name>
    <name type="common">Pseudomonas oleovorans</name>
    <dbReference type="NCBI Taxonomy" id="301"/>
    <lineage>
        <taxon>Bacteria</taxon>
        <taxon>Pseudomonadati</taxon>
        <taxon>Pseudomonadota</taxon>
        <taxon>Gammaproteobacteria</taxon>
        <taxon>Pseudomonadales</taxon>
        <taxon>Pseudomonadaceae</taxon>
        <taxon>Ectopseudomonas</taxon>
    </lineage>
</organism>
<proteinExistence type="predicted"/>
<sequence>MFLLGFAAVAIPGTWYLLSLPYGDNESTVATVIVAQFVSGFAFQYAYRKIKARRAARTGSKQ</sequence>
<keyword evidence="1" id="KW-0812">Transmembrane</keyword>
<dbReference type="RefSeq" id="WP_115947003.1">
    <property type="nucleotide sequence ID" value="NZ_QRDL01000008.1"/>
</dbReference>
<dbReference type="EMBL" id="QRDL01000008">
    <property type="protein sequence ID" value="RED00446.1"/>
    <property type="molecule type" value="Genomic_DNA"/>
</dbReference>
<evidence type="ECO:0000313" key="3">
    <source>
        <dbReference type="Proteomes" id="UP000256988"/>
    </source>
</evidence>
<accession>A0A3D9EBQ8</accession>
<dbReference type="Proteomes" id="UP000256988">
    <property type="component" value="Unassembled WGS sequence"/>
</dbReference>
<protein>
    <submittedName>
        <fullName evidence="2">Uncharacterized protein</fullName>
    </submittedName>
</protein>
<feature type="transmembrane region" description="Helical" evidence="1">
    <location>
        <begin position="29"/>
        <end position="47"/>
    </location>
</feature>
<gene>
    <name evidence="2" type="ORF">DFO60_4602</name>
</gene>
<keyword evidence="1" id="KW-1133">Transmembrane helix</keyword>